<organism evidence="1">
    <name type="scientific">Arundo donax</name>
    <name type="common">Giant reed</name>
    <name type="synonym">Donax arundinaceus</name>
    <dbReference type="NCBI Taxonomy" id="35708"/>
    <lineage>
        <taxon>Eukaryota</taxon>
        <taxon>Viridiplantae</taxon>
        <taxon>Streptophyta</taxon>
        <taxon>Embryophyta</taxon>
        <taxon>Tracheophyta</taxon>
        <taxon>Spermatophyta</taxon>
        <taxon>Magnoliopsida</taxon>
        <taxon>Liliopsida</taxon>
        <taxon>Poales</taxon>
        <taxon>Poaceae</taxon>
        <taxon>PACMAD clade</taxon>
        <taxon>Arundinoideae</taxon>
        <taxon>Arundineae</taxon>
        <taxon>Arundo</taxon>
    </lineage>
</organism>
<accession>A0A0A9BL65</accession>
<evidence type="ECO:0000313" key="1">
    <source>
        <dbReference type="EMBL" id="JAD60012.1"/>
    </source>
</evidence>
<sequence length="16" mass="1882">MLISYVSKKSNGKDRR</sequence>
<proteinExistence type="predicted"/>
<reference evidence="1" key="1">
    <citation type="submission" date="2014-09" db="EMBL/GenBank/DDBJ databases">
        <authorList>
            <person name="Magalhaes I.L.F."/>
            <person name="Oliveira U."/>
            <person name="Santos F.R."/>
            <person name="Vidigal T.H.D.A."/>
            <person name="Brescovit A.D."/>
            <person name="Santos A.J."/>
        </authorList>
    </citation>
    <scope>NUCLEOTIDE SEQUENCE</scope>
    <source>
        <tissue evidence="1">Shoot tissue taken approximately 20 cm above the soil surface</tissue>
    </source>
</reference>
<protein>
    <submittedName>
        <fullName evidence="1">Uncharacterized protein</fullName>
    </submittedName>
</protein>
<dbReference type="EMBL" id="GBRH01237883">
    <property type="protein sequence ID" value="JAD60012.1"/>
    <property type="molecule type" value="Transcribed_RNA"/>
</dbReference>
<name>A0A0A9BL65_ARUDO</name>
<reference evidence="1" key="2">
    <citation type="journal article" date="2015" name="Data Brief">
        <title>Shoot transcriptome of the giant reed, Arundo donax.</title>
        <authorList>
            <person name="Barrero R.A."/>
            <person name="Guerrero F.D."/>
            <person name="Moolhuijzen P."/>
            <person name="Goolsby J.A."/>
            <person name="Tidwell J."/>
            <person name="Bellgard S.E."/>
            <person name="Bellgard M.I."/>
        </authorList>
    </citation>
    <scope>NUCLEOTIDE SEQUENCE</scope>
    <source>
        <tissue evidence="1">Shoot tissue taken approximately 20 cm above the soil surface</tissue>
    </source>
</reference>
<dbReference type="AlphaFoldDB" id="A0A0A9BL65"/>